<sequence length="81" mass="9085">MTSFTVSVREHGRLNLPKSLRAALHLQDQDDLIFRVRPDGVAEVVSATTLARRGTGLFAHLKQHDSETDDFLAERRAEADQ</sequence>
<keyword evidence="1" id="KW-0238">DNA-binding</keyword>
<protein>
    <submittedName>
        <fullName evidence="1">AbrB/MazE/SpoVT family DNA-binding domain-containing protein</fullName>
    </submittedName>
</protein>
<dbReference type="GO" id="GO:0003677">
    <property type="term" value="F:DNA binding"/>
    <property type="evidence" value="ECO:0007669"/>
    <property type="project" value="UniProtKB-KW"/>
</dbReference>
<proteinExistence type="predicted"/>
<evidence type="ECO:0000313" key="2">
    <source>
        <dbReference type="Proteomes" id="UP000484842"/>
    </source>
</evidence>
<reference evidence="1 2" key="1">
    <citation type="submission" date="2019-10" db="EMBL/GenBank/DDBJ databases">
        <title>Deinococcus sp. isolated from soil.</title>
        <authorList>
            <person name="Li Y."/>
            <person name="Wang J."/>
        </authorList>
    </citation>
    <scope>NUCLEOTIDE SEQUENCE [LARGE SCALE GENOMIC DNA]</scope>
    <source>
        <strain evidence="1 2">SDU3-2</strain>
    </source>
</reference>
<dbReference type="InterPro" id="IPR037914">
    <property type="entry name" value="SpoVT-AbrB_sf"/>
</dbReference>
<dbReference type="SUPFAM" id="SSF89447">
    <property type="entry name" value="AbrB/MazE/MraZ-like"/>
    <property type="match status" value="1"/>
</dbReference>
<accession>A0A7X1NY93</accession>
<name>A0A7X1NY93_9DEIO</name>
<keyword evidence="2" id="KW-1185">Reference proteome</keyword>
<dbReference type="Proteomes" id="UP000484842">
    <property type="component" value="Unassembled WGS sequence"/>
</dbReference>
<organism evidence="1 2">
    <name type="scientific">Deinococcus terrestris</name>
    <dbReference type="NCBI Taxonomy" id="2651870"/>
    <lineage>
        <taxon>Bacteria</taxon>
        <taxon>Thermotogati</taxon>
        <taxon>Deinococcota</taxon>
        <taxon>Deinococci</taxon>
        <taxon>Deinococcales</taxon>
        <taxon>Deinococcaceae</taxon>
        <taxon>Deinococcus</taxon>
    </lineage>
</organism>
<comment type="caution">
    <text evidence="1">The sequence shown here is derived from an EMBL/GenBank/DDBJ whole genome shotgun (WGS) entry which is preliminary data.</text>
</comment>
<evidence type="ECO:0000313" key="1">
    <source>
        <dbReference type="EMBL" id="MPY67714.1"/>
    </source>
</evidence>
<dbReference type="AlphaFoldDB" id="A0A7X1NY93"/>
<dbReference type="EMBL" id="WBSL01000008">
    <property type="protein sequence ID" value="MPY67714.1"/>
    <property type="molecule type" value="Genomic_DNA"/>
</dbReference>
<gene>
    <name evidence="1" type="ORF">F8S09_13660</name>
</gene>